<dbReference type="EMBL" id="JJQO01000118">
    <property type="protein sequence ID" value="KKH66084.1"/>
    <property type="molecule type" value="Genomic_DNA"/>
</dbReference>
<evidence type="ECO:0000313" key="2">
    <source>
        <dbReference type="Proteomes" id="UP000034692"/>
    </source>
</evidence>
<gene>
    <name evidence="1" type="ORF">DU75_08250</name>
</gene>
<comment type="caution">
    <text evidence="1">The sequence shown here is derived from an EMBL/GenBank/DDBJ whole genome shotgun (WGS) entry which is preliminary data.</text>
</comment>
<name>A0A0F8RYR4_METMZ</name>
<proteinExistence type="predicted"/>
<dbReference type="AlphaFoldDB" id="A0A0F8RYR4"/>
<accession>A0A0F8RYR4</accession>
<sequence length="136" mass="15416">MPLSINTIKGQIGIKTTNAYLDIRQPKGEQSIRQIKPQMIVDRELPKVLIDQSQPFSEAGRKSWAEFATEYAQLGRQQALEGIARIVDDGNRMAQIQRKMPDAIPEIAFKNSMPKQHEFNFALMPTSRPKIEVTGH</sequence>
<evidence type="ECO:0000313" key="1">
    <source>
        <dbReference type="EMBL" id="KKH66084.1"/>
    </source>
</evidence>
<dbReference type="Pfam" id="PF20074">
    <property type="entry name" value="DUF6470"/>
    <property type="match status" value="1"/>
</dbReference>
<reference evidence="1 2" key="1">
    <citation type="journal article" date="2015" name="ISME J.">
        <title>Genomic and phenotypic differentiation among Methanosarcina mazei populations from Columbia River sediment.</title>
        <authorList>
            <person name="Youngblut N.D."/>
            <person name="Wirth J.S."/>
            <person name="Henriksen J.R."/>
            <person name="Smith M."/>
            <person name="Simon H."/>
            <person name="Metcalf W.W."/>
            <person name="Whitaker R.J."/>
        </authorList>
    </citation>
    <scope>NUCLEOTIDE SEQUENCE [LARGE SCALE GENOMIC DNA]</scope>
    <source>
        <strain evidence="1 2">1.H.A.2.7</strain>
    </source>
</reference>
<dbReference type="InterPro" id="IPR045527">
    <property type="entry name" value="DUF6470"/>
</dbReference>
<feature type="non-terminal residue" evidence="1">
    <location>
        <position position="136"/>
    </location>
</feature>
<protein>
    <submittedName>
        <fullName evidence="1">Uncharacterized protein</fullName>
    </submittedName>
</protein>
<dbReference type="Proteomes" id="UP000034692">
    <property type="component" value="Unassembled WGS sequence"/>
</dbReference>
<organism evidence="1 2">
    <name type="scientific">Methanosarcina mazei</name>
    <name type="common">Methanosarcina frisia</name>
    <dbReference type="NCBI Taxonomy" id="2209"/>
    <lineage>
        <taxon>Archaea</taxon>
        <taxon>Methanobacteriati</taxon>
        <taxon>Methanobacteriota</taxon>
        <taxon>Stenosarchaea group</taxon>
        <taxon>Methanomicrobia</taxon>
        <taxon>Methanosarcinales</taxon>
        <taxon>Methanosarcinaceae</taxon>
        <taxon>Methanosarcina</taxon>
    </lineage>
</organism>